<dbReference type="PATRIC" id="fig|1664069.3.peg.941"/>
<organism evidence="1 2">
    <name type="scientific">Bacillus glycinifermentans</name>
    <dbReference type="NCBI Taxonomy" id="1664069"/>
    <lineage>
        <taxon>Bacteria</taxon>
        <taxon>Bacillati</taxon>
        <taxon>Bacillota</taxon>
        <taxon>Bacilli</taxon>
        <taxon>Bacillales</taxon>
        <taxon>Bacillaceae</taxon>
        <taxon>Bacillus</taxon>
    </lineage>
</organism>
<dbReference type="STRING" id="1664069.BGLY_1343"/>
<evidence type="ECO:0000313" key="2">
    <source>
        <dbReference type="Proteomes" id="UP000036168"/>
    </source>
</evidence>
<dbReference type="EMBL" id="LECW02000049">
    <property type="protein sequence ID" value="KRT89393.1"/>
    <property type="molecule type" value="Genomic_DNA"/>
</dbReference>
<evidence type="ECO:0000313" key="1">
    <source>
        <dbReference type="EMBL" id="KRT89393.1"/>
    </source>
</evidence>
<gene>
    <name evidence="1" type="ORF">AB447_224235</name>
</gene>
<reference evidence="1 2" key="1">
    <citation type="journal article" date="2015" name="Int. J. Syst. Evol. Microbiol.">
        <title>Bacillus glycinifermentans sp. nov., isolated from fermented soybean paste.</title>
        <authorList>
            <person name="Kim S.J."/>
            <person name="Dunlap C.A."/>
            <person name="Kwon S.W."/>
            <person name="Rooney A.P."/>
        </authorList>
    </citation>
    <scope>NUCLEOTIDE SEQUENCE [LARGE SCALE GENOMIC DNA]</scope>
    <source>
        <strain evidence="1 2">GO-13</strain>
    </source>
</reference>
<accession>A0A0J6E5W6</accession>
<dbReference type="Proteomes" id="UP000036168">
    <property type="component" value="Unassembled WGS sequence"/>
</dbReference>
<comment type="caution">
    <text evidence="1">The sequence shown here is derived from an EMBL/GenBank/DDBJ whole genome shotgun (WGS) entry which is preliminary data.</text>
</comment>
<accession>A0A0J6E5E3</accession>
<sequence>MTEGGRPIVIPCSGDRFDQWRLGEAGGSIAFAKGGIPVFQFENKGQYERYVKLKRQEEAK</sequence>
<name>A0A0J6E5W6_9BACI</name>
<protein>
    <submittedName>
        <fullName evidence="1">Uncharacterized protein</fullName>
    </submittedName>
</protein>
<dbReference type="AlphaFoldDB" id="A0A0J6E5W6"/>
<proteinExistence type="predicted"/>